<dbReference type="Pfam" id="PF00126">
    <property type="entry name" value="HTH_1"/>
    <property type="match status" value="1"/>
</dbReference>
<dbReference type="InterPro" id="IPR036388">
    <property type="entry name" value="WH-like_DNA-bd_sf"/>
</dbReference>
<dbReference type="InterPro" id="IPR005119">
    <property type="entry name" value="LysR_subst-bd"/>
</dbReference>
<dbReference type="GO" id="GO:0003700">
    <property type="term" value="F:DNA-binding transcription factor activity"/>
    <property type="evidence" value="ECO:0007669"/>
    <property type="project" value="InterPro"/>
</dbReference>
<dbReference type="SUPFAM" id="SSF53850">
    <property type="entry name" value="Periplasmic binding protein-like II"/>
    <property type="match status" value="1"/>
</dbReference>
<name>A0A853I1D0_9GAMM</name>
<dbReference type="RefSeq" id="WP_180569799.1">
    <property type="nucleotide sequence ID" value="NZ_JACCKB010000029.1"/>
</dbReference>
<dbReference type="InterPro" id="IPR000847">
    <property type="entry name" value="LysR_HTH_N"/>
</dbReference>
<sequence>MSRWDGIEAFVEVVKQGSFSAAAEQLNVSNSHVSRLISRLEARLGAQLLYRSTRKVTLTDVGRVYFEQCQHLLSGFLQAELSVSDMQTTPQGLLRMTVATTFGERFIIPLLNDFLAEHPALAIDVNLSNQNLDIIQGGYDLAIRMGILKDSSLIAKRIGPRRLFICATPCYLKQFGTPHTLSELQQHNCLIGSTDYWLVQLEGKLKEYRVKGRWRCNSGPALFNAVSKGLGLAQLPDYYVKPAIERGELRVLLDQYQPPQTAVWAVYPYNRHLSPKVRLFVDYLSQHLPKSLG</sequence>
<gene>
    <name evidence="6" type="ORF">H0A36_17340</name>
</gene>
<evidence type="ECO:0000256" key="3">
    <source>
        <dbReference type="ARBA" id="ARBA00023125"/>
    </source>
</evidence>
<feature type="domain" description="HTH lysR-type" evidence="5">
    <location>
        <begin position="1"/>
        <end position="59"/>
    </location>
</feature>
<evidence type="ECO:0000313" key="7">
    <source>
        <dbReference type="Proteomes" id="UP000569732"/>
    </source>
</evidence>
<proteinExistence type="inferred from homology"/>
<accession>A0A853I1D0</accession>
<keyword evidence="3" id="KW-0238">DNA-binding</keyword>
<evidence type="ECO:0000256" key="4">
    <source>
        <dbReference type="ARBA" id="ARBA00023163"/>
    </source>
</evidence>
<dbReference type="Gene3D" id="1.10.10.10">
    <property type="entry name" value="Winged helix-like DNA-binding domain superfamily/Winged helix DNA-binding domain"/>
    <property type="match status" value="1"/>
</dbReference>
<dbReference type="EMBL" id="JACCKB010000029">
    <property type="protein sequence ID" value="NYZ67780.1"/>
    <property type="molecule type" value="Genomic_DNA"/>
</dbReference>
<evidence type="ECO:0000256" key="2">
    <source>
        <dbReference type="ARBA" id="ARBA00023015"/>
    </source>
</evidence>
<evidence type="ECO:0000259" key="5">
    <source>
        <dbReference type="PROSITE" id="PS50931"/>
    </source>
</evidence>
<dbReference type="Gene3D" id="3.40.190.290">
    <property type="match status" value="1"/>
</dbReference>
<dbReference type="PROSITE" id="PS50931">
    <property type="entry name" value="HTH_LYSR"/>
    <property type="match status" value="1"/>
</dbReference>
<comment type="similarity">
    <text evidence="1">Belongs to the LysR transcriptional regulatory family.</text>
</comment>
<protein>
    <submittedName>
        <fullName evidence="6">LysR family transcriptional regulator</fullName>
    </submittedName>
</protein>
<keyword evidence="7" id="KW-1185">Reference proteome</keyword>
<comment type="caution">
    <text evidence="6">The sequence shown here is derived from an EMBL/GenBank/DDBJ whole genome shotgun (WGS) entry which is preliminary data.</text>
</comment>
<dbReference type="InterPro" id="IPR058163">
    <property type="entry name" value="LysR-type_TF_proteobact-type"/>
</dbReference>
<keyword evidence="4" id="KW-0804">Transcription</keyword>
<evidence type="ECO:0000256" key="1">
    <source>
        <dbReference type="ARBA" id="ARBA00009437"/>
    </source>
</evidence>
<dbReference type="GO" id="GO:0043565">
    <property type="term" value="F:sequence-specific DNA binding"/>
    <property type="evidence" value="ECO:0007669"/>
    <property type="project" value="TreeGrafter"/>
</dbReference>
<dbReference type="GO" id="GO:0006351">
    <property type="term" value="P:DNA-templated transcription"/>
    <property type="evidence" value="ECO:0007669"/>
    <property type="project" value="TreeGrafter"/>
</dbReference>
<reference evidence="6 7" key="1">
    <citation type="submission" date="2020-07" db="EMBL/GenBank/DDBJ databases">
        <title>Endozoicomonas sp. nov., isolated from sediment.</title>
        <authorList>
            <person name="Gu T."/>
        </authorList>
    </citation>
    <scope>NUCLEOTIDE SEQUENCE [LARGE SCALE GENOMIC DNA]</scope>
    <source>
        <strain evidence="6 7">SM1973</strain>
    </source>
</reference>
<dbReference type="PANTHER" id="PTHR30537">
    <property type="entry name" value="HTH-TYPE TRANSCRIPTIONAL REGULATOR"/>
    <property type="match status" value="1"/>
</dbReference>
<evidence type="ECO:0000313" key="6">
    <source>
        <dbReference type="EMBL" id="NYZ67780.1"/>
    </source>
</evidence>
<dbReference type="FunFam" id="3.40.190.290:FF:000001">
    <property type="entry name" value="Transcriptional regulator, LysR family"/>
    <property type="match status" value="1"/>
</dbReference>
<dbReference type="AlphaFoldDB" id="A0A853I1D0"/>
<dbReference type="Proteomes" id="UP000569732">
    <property type="component" value="Unassembled WGS sequence"/>
</dbReference>
<dbReference type="PRINTS" id="PR00039">
    <property type="entry name" value="HTHLYSR"/>
</dbReference>
<dbReference type="Pfam" id="PF03466">
    <property type="entry name" value="LysR_substrate"/>
    <property type="match status" value="1"/>
</dbReference>
<keyword evidence="2" id="KW-0805">Transcription regulation</keyword>
<dbReference type="SUPFAM" id="SSF46785">
    <property type="entry name" value="Winged helix' DNA-binding domain"/>
    <property type="match status" value="1"/>
</dbReference>
<dbReference type="PANTHER" id="PTHR30537:SF10">
    <property type="entry name" value="TRANSCRIPTIONAL REGULATOR-RELATED"/>
    <property type="match status" value="1"/>
</dbReference>
<dbReference type="InterPro" id="IPR036390">
    <property type="entry name" value="WH_DNA-bd_sf"/>
</dbReference>
<dbReference type="FunFam" id="1.10.10.10:FF:000001">
    <property type="entry name" value="LysR family transcriptional regulator"/>
    <property type="match status" value="1"/>
</dbReference>
<organism evidence="6 7">
    <name type="scientific">Spartinivicinus marinus</name>
    <dbReference type="NCBI Taxonomy" id="2994442"/>
    <lineage>
        <taxon>Bacteria</taxon>
        <taxon>Pseudomonadati</taxon>
        <taxon>Pseudomonadota</taxon>
        <taxon>Gammaproteobacteria</taxon>
        <taxon>Oceanospirillales</taxon>
        <taxon>Zooshikellaceae</taxon>
        <taxon>Spartinivicinus</taxon>
    </lineage>
</organism>